<dbReference type="GO" id="GO:0005576">
    <property type="term" value="C:extracellular region"/>
    <property type="evidence" value="ECO:0007669"/>
    <property type="project" value="UniProtKB-SubCell"/>
</dbReference>
<dbReference type="InterPro" id="IPR011049">
    <property type="entry name" value="Serralysin-like_metalloprot_C"/>
</dbReference>
<evidence type="ECO:0000256" key="2">
    <source>
        <dbReference type="ARBA" id="ARBA00022525"/>
    </source>
</evidence>
<proteinExistence type="predicted"/>
<dbReference type="GO" id="GO:0005509">
    <property type="term" value="F:calcium ion binding"/>
    <property type="evidence" value="ECO:0007669"/>
    <property type="project" value="InterPro"/>
</dbReference>
<dbReference type="EMBL" id="CP053540">
    <property type="protein sequence ID" value="WOB41995.1"/>
    <property type="molecule type" value="Genomic_DNA"/>
</dbReference>
<dbReference type="SUPFAM" id="SSF51120">
    <property type="entry name" value="beta-Roll"/>
    <property type="match status" value="2"/>
</dbReference>
<dbReference type="KEGG" id="tog:HNI00_01555"/>
<dbReference type="PROSITE" id="PS00330">
    <property type="entry name" value="HEMOLYSIN_CALCIUM"/>
    <property type="match status" value="1"/>
</dbReference>
<dbReference type="PANTHER" id="PTHR38340:SF1">
    <property type="entry name" value="S-LAYER PROTEIN"/>
    <property type="match status" value="1"/>
</dbReference>
<protein>
    <submittedName>
        <fullName evidence="3">Uncharacterized protein</fullName>
    </submittedName>
</protein>
<dbReference type="Pfam" id="PF00353">
    <property type="entry name" value="HemolysinCabind"/>
    <property type="match status" value="4"/>
</dbReference>
<dbReference type="RefSeq" id="WP_316790075.1">
    <property type="nucleotide sequence ID" value="NZ_CP053540.1"/>
</dbReference>
<evidence type="ECO:0000313" key="3">
    <source>
        <dbReference type="EMBL" id="WOB41995.1"/>
    </source>
</evidence>
<dbReference type="PANTHER" id="PTHR38340">
    <property type="entry name" value="S-LAYER PROTEIN"/>
    <property type="match status" value="1"/>
</dbReference>
<comment type="subcellular location">
    <subcellularLocation>
        <location evidence="1">Secreted</location>
    </subcellularLocation>
</comment>
<dbReference type="InterPro" id="IPR001343">
    <property type="entry name" value="Hemolysn_Ca-bd"/>
</dbReference>
<dbReference type="InterPro" id="IPR050557">
    <property type="entry name" value="RTX_toxin/Mannuronan_C5-epim"/>
</dbReference>
<dbReference type="PRINTS" id="PR00313">
    <property type="entry name" value="CABNDNGRPT"/>
</dbReference>
<dbReference type="Gene3D" id="2.150.10.10">
    <property type="entry name" value="Serralysin-like metalloprotease, C-terminal"/>
    <property type="match status" value="2"/>
</dbReference>
<evidence type="ECO:0000256" key="1">
    <source>
        <dbReference type="ARBA" id="ARBA00004613"/>
    </source>
</evidence>
<dbReference type="AlphaFoldDB" id="A0AA97B987"/>
<name>A0AA97B987_9CYAN</name>
<sequence length="457" mass="48091">MDSQTSFLSANLSPASSSDFLEIVLGSGNDTIFTPTEHSERTLYRGGLGIDQINLVFTSEQFQSILDSGQLPALKTYLSNPTNRRLELVSLLNFAAEGFEIAALYIQDASNPESGDRLVPISLDALLNTEAIVIGQPAEVGVLRAIASTDDPLPFQLATLAESDGTLENFSTLVASKGLPEDEIAAKPTLVGAPNVSTLFIGMDRAYVIEASNGSDYIYAGDSDDLIYTGLIATEVPSPVPSTTDPAPLSVLTLATTNPAAAVPADIDRVWAGGGNDTIILSSGADTIYGEDGDDLFLFNVPGYADGSALDGDTIYGGAGSDTIRNDTPGADIFLWQINNFYQFPTSTWILGVEVFDGNGGTIIGHDTLTNYLDFSGFESVINVPLIRLGENYDLVYASSFTTAVEIHGLGGNDILIGGAGDDTLVGGPGDDVLRGSITPMAMLQRLIWSAGRATMC</sequence>
<gene>
    <name evidence="3" type="ORF">HNI00_01555</name>
</gene>
<organism evidence="3">
    <name type="scientific">Thermoleptolyngbya oregonensis NK1-22</name>
    <dbReference type="NCBI Taxonomy" id="2547457"/>
    <lineage>
        <taxon>Bacteria</taxon>
        <taxon>Bacillati</taxon>
        <taxon>Cyanobacteriota</taxon>
        <taxon>Cyanophyceae</taxon>
        <taxon>Oculatellales</taxon>
        <taxon>Oculatellaceae</taxon>
        <taxon>Thermoleptolyngbya</taxon>
    </lineage>
</organism>
<accession>A0AA97B987</accession>
<keyword evidence="2" id="KW-0964">Secreted</keyword>
<dbReference type="InterPro" id="IPR018511">
    <property type="entry name" value="Hemolysin-typ_Ca-bd_CS"/>
</dbReference>
<reference evidence="3" key="1">
    <citation type="submission" date="2020-05" db="EMBL/GenBank/DDBJ databases">
        <authorList>
            <person name="Zhu T."/>
            <person name="Keshari N."/>
            <person name="Lu X."/>
        </authorList>
    </citation>
    <scope>NUCLEOTIDE SEQUENCE</scope>
    <source>
        <strain evidence="3">NK1-22</strain>
    </source>
</reference>